<keyword evidence="2" id="KW-0812">Transmembrane</keyword>
<dbReference type="EMBL" id="JBHSTI010000008">
    <property type="protein sequence ID" value="MFC6237003.1"/>
    <property type="molecule type" value="Genomic_DNA"/>
</dbReference>
<name>A0ABW1SX72_9ACTN</name>
<evidence type="ECO:0000313" key="4">
    <source>
        <dbReference type="EMBL" id="MFC6237003.1"/>
    </source>
</evidence>
<dbReference type="NCBIfam" id="TIGR03934">
    <property type="entry name" value="TQXA_dom"/>
    <property type="match status" value="1"/>
</dbReference>
<protein>
    <submittedName>
        <fullName evidence="4">Thioester domain-containing protein</fullName>
    </submittedName>
</protein>
<feature type="compositionally biased region" description="Pro residues" evidence="1">
    <location>
        <begin position="309"/>
        <end position="324"/>
    </location>
</feature>
<dbReference type="InterPro" id="IPR013552">
    <property type="entry name" value="Thioester_dom"/>
</dbReference>
<keyword evidence="2" id="KW-1133">Transmembrane helix</keyword>
<evidence type="ECO:0000256" key="2">
    <source>
        <dbReference type="SAM" id="Phobius"/>
    </source>
</evidence>
<dbReference type="Proteomes" id="UP001596138">
    <property type="component" value="Unassembled WGS sequence"/>
</dbReference>
<feature type="compositionally biased region" description="Low complexity" evidence="1">
    <location>
        <begin position="299"/>
        <end position="308"/>
    </location>
</feature>
<feature type="compositionally biased region" description="Low complexity" evidence="1">
    <location>
        <begin position="325"/>
        <end position="342"/>
    </location>
</feature>
<evidence type="ECO:0000259" key="3">
    <source>
        <dbReference type="Pfam" id="PF08341"/>
    </source>
</evidence>
<reference evidence="5" key="1">
    <citation type="journal article" date="2019" name="Int. J. Syst. Evol. Microbiol.">
        <title>The Global Catalogue of Microorganisms (GCM) 10K type strain sequencing project: providing services to taxonomists for standard genome sequencing and annotation.</title>
        <authorList>
            <consortium name="The Broad Institute Genomics Platform"/>
            <consortium name="The Broad Institute Genome Sequencing Center for Infectious Disease"/>
            <person name="Wu L."/>
            <person name="Ma J."/>
        </authorList>
    </citation>
    <scope>NUCLEOTIDE SEQUENCE [LARGE SCALE GENOMIC DNA]</scope>
    <source>
        <strain evidence="5">CGMCC 4.7317</strain>
    </source>
</reference>
<gene>
    <name evidence="4" type="ORF">ACFQGU_03885</name>
</gene>
<feature type="transmembrane region" description="Helical" evidence="2">
    <location>
        <begin position="356"/>
        <end position="374"/>
    </location>
</feature>
<evidence type="ECO:0000313" key="5">
    <source>
        <dbReference type="Proteomes" id="UP001596138"/>
    </source>
</evidence>
<keyword evidence="2" id="KW-0472">Membrane</keyword>
<accession>A0ABW1SX72</accession>
<feature type="region of interest" description="Disordered" evidence="1">
    <location>
        <begin position="295"/>
        <end position="351"/>
    </location>
</feature>
<dbReference type="Pfam" id="PF08341">
    <property type="entry name" value="TED"/>
    <property type="match status" value="1"/>
</dbReference>
<feature type="domain" description="Thioester" evidence="3">
    <location>
        <begin position="75"/>
        <end position="174"/>
    </location>
</feature>
<evidence type="ECO:0000256" key="1">
    <source>
        <dbReference type="SAM" id="MobiDB-lite"/>
    </source>
</evidence>
<proteinExistence type="predicted"/>
<keyword evidence="5" id="KW-1185">Reference proteome</keyword>
<sequence>MSLTTAARPRGRTRMSLAIVAILGLLGLIFAPAAVAATTVTYNGVYTGGHAVWMNGTQHATSVFRLDVAGGGTLRAYCVDLGVPINAGDTYELQQLGSQVPNPSQVLWILQNSFPVLTLAQLSAASGVSPMDTATAVAGTQAALWHYTDGRTLDTNKNTDGVKALYAYLTGPDNVGASSQPAPSLSITPATTTALSGRVGPFTINWSGSTPVDLATNPAFTIFDAASGGSAVTTASDGDEVWVEVPSGTAPGDVVVTASGSAPVDGGWALVNPDRPTEIQKLAFAGVQTLTASSSATITVEPTPTDPGTTPPVTTPPATTPPATEPATTPPASTTPATPTSTQPGLAETGSSTSGLALAGVAALLLGAGAMVLGSTRRVDRRH</sequence>
<comment type="caution">
    <text evidence="4">The sequence shown here is derived from an EMBL/GenBank/DDBJ whole genome shotgun (WGS) entry which is preliminary data.</text>
</comment>
<organism evidence="4 5">
    <name type="scientific">Longivirga aurantiaca</name>
    <dbReference type="NCBI Taxonomy" id="1837743"/>
    <lineage>
        <taxon>Bacteria</taxon>
        <taxon>Bacillati</taxon>
        <taxon>Actinomycetota</taxon>
        <taxon>Actinomycetes</taxon>
        <taxon>Sporichthyales</taxon>
        <taxon>Sporichthyaceae</taxon>
        <taxon>Longivirga</taxon>
    </lineage>
</organism>
<dbReference type="RefSeq" id="WP_386764050.1">
    <property type="nucleotide sequence ID" value="NZ_JBHSTI010000008.1"/>
</dbReference>
<dbReference type="InterPro" id="IPR023849">
    <property type="entry name" value="TQXA_dom"/>
</dbReference>